<evidence type="ECO:0000313" key="2">
    <source>
        <dbReference type="Proteomes" id="UP000012062"/>
    </source>
</evidence>
<protein>
    <submittedName>
        <fullName evidence="1">Uncharacterized protein</fullName>
    </submittedName>
</protein>
<reference evidence="1 2" key="1">
    <citation type="submission" date="2013-02" db="EMBL/GenBank/DDBJ databases">
        <authorList>
            <person name="Genoscope - CEA"/>
        </authorList>
    </citation>
    <scope>NUCLEOTIDE SEQUENCE [LARGE SCALE GENOMIC DNA]</scope>
    <source>
        <strain evidence="1 2">STM 2683</strain>
    </source>
</reference>
<dbReference type="Proteomes" id="UP000012062">
    <property type="component" value="Unassembled WGS sequence"/>
</dbReference>
<sequence length="71" mass="7733">MNIGGIATLAAFSATSLNAQLSRFANGWLAHPNPRRDERKGSFKTDQRSVVVEVGCELSYVRAVKLRPGSE</sequence>
<accession>M5EX08</accession>
<comment type="caution">
    <text evidence="1">The sequence shown here is derived from an EMBL/GenBank/DDBJ whole genome shotgun (WGS) entry which is preliminary data.</text>
</comment>
<keyword evidence="2" id="KW-1185">Reference proteome</keyword>
<dbReference type="EMBL" id="CAUM01000146">
    <property type="protein sequence ID" value="CCV08488.1"/>
    <property type="molecule type" value="Genomic_DNA"/>
</dbReference>
<organism evidence="1 2">
    <name type="scientific">Mesorhizobium metallidurans STM 2683</name>
    <dbReference type="NCBI Taxonomy" id="1297569"/>
    <lineage>
        <taxon>Bacteria</taxon>
        <taxon>Pseudomonadati</taxon>
        <taxon>Pseudomonadota</taxon>
        <taxon>Alphaproteobacteria</taxon>
        <taxon>Hyphomicrobiales</taxon>
        <taxon>Phyllobacteriaceae</taxon>
        <taxon>Mesorhizobium</taxon>
    </lineage>
</organism>
<gene>
    <name evidence="1" type="ORF">MESS2_760010</name>
</gene>
<proteinExistence type="predicted"/>
<name>M5EX08_9HYPH</name>
<evidence type="ECO:0000313" key="1">
    <source>
        <dbReference type="EMBL" id="CCV08488.1"/>
    </source>
</evidence>
<dbReference type="STRING" id="1297569.MESS2_760010"/>
<dbReference type="AlphaFoldDB" id="M5EX08"/>